<dbReference type="GO" id="GO:0010133">
    <property type="term" value="P:L-proline catabolic process to L-glutamate"/>
    <property type="evidence" value="ECO:0007669"/>
    <property type="project" value="TreeGrafter"/>
</dbReference>
<keyword evidence="4 5" id="KW-0642">Proline metabolism</keyword>
<dbReference type="EMBL" id="MU004187">
    <property type="protein sequence ID" value="KAF2496911.1"/>
    <property type="molecule type" value="Genomic_DNA"/>
</dbReference>
<dbReference type="InterPro" id="IPR029041">
    <property type="entry name" value="FAD-linked_oxidoreductase-like"/>
</dbReference>
<evidence type="ECO:0000256" key="3">
    <source>
        <dbReference type="ARBA" id="ARBA00023002"/>
    </source>
</evidence>
<accession>A0A6A6QWV5</accession>
<name>A0A6A6QWV5_9PEZI</name>
<dbReference type="InterPro" id="IPR002872">
    <property type="entry name" value="Proline_DH_dom"/>
</dbReference>
<dbReference type="EC" id="1.5.5.2" evidence="2 5"/>
<dbReference type="GO" id="GO:0071949">
    <property type="term" value="F:FAD binding"/>
    <property type="evidence" value="ECO:0007669"/>
    <property type="project" value="TreeGrafter"/>
</dbReference>
<evidence type="ECO:0000259" key="7">
    <source>
        <dbReference type="Pfam" id="PF01619"/>
    </source>
</evidence>
<comment type="cofactor">
    <cofactor evidence="5">
        <name>FAD</name>
        <dbReference type="ChEBI" id="CHEBI:57692"/>
    </cofactor>
</comment>
<dbReference type="PANTHER" id="PTHR13914:SF30">
    <property type="entry name" value="PROLINE DEHYDROGENASE"/>
    <property type="match status" value="1"/>
</dbReference>
<organism evidence="8 9">
    <name type="scientific">Lophium mytilinum</name>
    <dbReference type="NCBI Taxonomy" id="390894"/>
    <lineage>
        <taxon>Eukaryota</taxon>
        <taxon>Fungi</taxon>
        <taxon>Dikarya</taxon>
        <taxon>Ascomycota</taxon>
        <taxon>Pezizomycotina</taxon>
        <taxon>Dothideomycetes</taxon>
        <taxon>Pleosporomycetidae</taxon>
        <taxon>Mytilinidiales</taxon>
        <taxon>Mytilinidiaceae</taxon>
        <taxon>Lophium</taxon>
    </lineage>
</organism>
<dbReference type="Gene3D" id="3.20.20.220">
    <property type="match status" value="1"/>
</dbReference>
<keyword evidence="5" id="KW-0274">FAD</keyword>
<evidence type="ECO:0000256" key="5">
    <source>
        <dbReference type="RuleBase" id="RU364054"/>
    </source>
</evidence>
<comment type="function">
    <text evidence="5">Converts proline to delta-1-pyrroline-5-carboxylate.</text>
</comment>
<evidence type="ECO:0000256" key="1">
    <source>
        <dbReference type="ARBA" id="ARBA00005869"/>
    </source>
</evidence>
<keyword evidence="5" id="KW-0285">Flavoprotein</keyword>
<reference evidence="8" key="1">
    <citation type="journal article" date="2020" name="Stud. Mycol.">
        <title>101 Dothideomycetes genomes: a test case for predicting lifestyles and emergence of pathogens.</title>
        <authorList>
            <person name="Haridas S."/>
            <person name="Albert R."/>
            <person name="Binder M."/>
            <person name="Bloem J."/>
            <person name="Labutti K."/>
            <person name="Salamov A."/>
            <person name="Andreopoulos B."/>
            <person name="Baker S."/>
            <person name="Barry K."/>
            <person name="Bills G."/>
            <person name="Bluhm B."/>
            <person name="Cannon C."/>
            <person name="Castanera R."/>
            <person name="Culley D."/>
            <person name="Daum C."/>
            <person name="Ezra D."/>
            <person name="Gonzalez J."/>
            <person name="Henrissat B."/>
            <person name="Kuo A."/>
            <person name="Liang C."/>
            <person name="Lipzen A."/>
            <person name="Lutzoni F."/>
            <person name="Magnuson J."/>
            <person name="Mondo S."/>
            <person name="Nolan M."/>
            <person name="Ohm R."/>
            <person name="Pangilinan J."/>
            <person name="Park H.-J."/>
            <person name="Ramirez L."/>
            <person name="Alfaro M."/>
            <person name="Sun H."/>
            <person name="Tritt A."/>
            <person name="Yoshinaga Y."/>
            <person name="Zwiers L.-H."/>
            <person name="Turgeon B."/>
            <person name="Goodwin S."/>
            <person name="Spatafora J."/>
            <person name="Crous P."/>
            <person name="Grigoriev I."/>
        </authorList>
    </citation>
    <scope>NUCLEOTIDE SEQUENCE</scope>
    <source>
        <strain evidence="8">CBS 269.34</strain>
    </source>
</reference>
<protein>
    <recommendedName>
        <fullName evidence="2 5">Proline dehydrogenase</fullName>
        <ecNumber evidence="2 5">1.5.5.2</ecNumber>
    </recommendedName>
</protein>
<dbReference type="PANTHER" id="PTHR13914">
    <property type="entry name" value="PROLINE OXIDASE"/>
    <property type="match status" value="1"/>
</dbReference>
<proteinExistence type="inferred from homology"/>
<dbReference type="OrthoDB" id="5464at2759"/>
<dbReference type="GO" id="GO:0005739">
    <property type="term" value="C:mitochondrion"/>
    <property type="evidence" value="ECO:0007669"/>
    <property type="project" value="TreeGrafter"/>
</dbReference>
<evidence type="ECO:0000256" key="6">
    <source>
        <dbReference type="SAM" id="MobiDB-lite"/>
    </source>
</evidence>
<evidence type="ECO:0000313" key="9">
    <source>
        <dbReference type="Proteomes" id="UP000799750"/>
    </source>
</evidence>
<evidence type="ECO:0000256" key="2">
    <source>
        <dbReference type="ARBA" id="ARBA00012695"/>
    </source>
</evidence>
<sequence>MPPRLQQLRQLERLAGRPGAFQFARHVQQSTKKHASVAPHASFPGAPAASKKSGLARMPTSSVLRSYLITSMSSSPPLLAACFAVLRRMLDSRSALMNVERNPVLNWLLKTTFYAQFCAGSTRKEVQTSTSAAKTDMGYDGIILEFALEVLDGEGGPETADSATTAAEIETWRTGMLESVWMAAPGDFIGLKWSGLGKYALQLLKEKRDPTPLMERAITEACEAAAAKKVLLLPGAEEEVSNAGIEKWTRSMQERYNRNGPGNAIMYTTYQCYLKSAHAKLAKDLAAAQEGGYTLGVKLVRGAYLNSEPRHLIWDTVEETHKNYDALAACLLKRQYGPGLQPLEGASSDKFPQIDLVLATHNHDSVRKAQAIRNEQAARGEERVKLAYAQLQGMADEISCELVQVAEQAADKALDAPRVFKCMTWGTTAECLNFLLRRAAENKDAAARTVDTRKAMAKELWRRTRGLVGLA</sequence>
<feature type="region of interest" description="Disordered" evidence="6">
    <location>
        <begin position="34"/>
        <end position="54"/>
    </location>
</feature>
<keyword evidence="9" id="KW-1185">Reference proteome</keyword>
<dbReference type="GO" id="GO:0004657">
    <property type="term" value="F:proline dehydrogenase activity"/>
    <property type="evidence" value="ECO:0007669"/>
    <property type="project" value="UniProtKB-EC"/>
</dbReference>
<dbReference type="AlphaFoldDB" id="A0A6A6QWV5"/>
<dbReference type="InterPro" id="IPR015659">
    <property type="entry name" value="Proline_oxidase"/>
</dbReference>
<feature type="domain" description="Proline dehydrogenase" evidence="7">
    <location>
        <begin position="185"/>
        <end position="448"/>
    </location>
</feature>
<evidence type="ECO:0000256" key="4">
    <source>
        <dbReference type="ARBA" id="ARBA00023062"/>
    </source>
</evidence>
<evidence type="ECO:0000313" key="8">
    <source>
        <dbReference type="EMBL" id="KAF2496911.1"/>
    </source>
</evidence>
<keyword evidence="3 5" id="KW-0560">Oxidoreductase</keyword>
<dbReference type="Proteomes" id="UP000799750">
    <property type="component" value="Unassembled WGS sequence"/>
</dbReference>
<gene>
    <name evidence="8" type="ORF">BU16DRAFT_525982</name>
</gene>
<comment type="catalytic activity">
    <reaction evidence="5">
        <text>L-proline + a quinone = (S)-1-pyrroline-5-carboxylate + a quinol + H(+)</text>
        <dbReference type="Rhea" id="RHEA:23784"/>
        <dbReference type="ChEBI" id="CHEBI:15378"/>
        <dbReference type="ChEBI" id="CHEBI:17388"/>
        <dbReference type="ChEBI" id="CHEBI:24646"/>
        <dbReference type="ChEBI" id="CHEBI:60039"/>
        <dbReference type="ChEBI" id="CHEBI:132124"/>
        <dbReference type="EC" id="1.5.5.2"/>
    </reaction>
</comment>
<comment type="similarity">
    <text evidence="1 5">Belongs to the proline oxidase family.</text>
</comment>
<dbReference type="Pfam" id="PF01619">
    <property type="entry name" value="Pro_dh"/>
    <property type="match status" value="1"/>
</dbReference>
<dbReference type="SUPFAM" id="SSF51730">
    <property type="entry name" value="FAD-linked oxidoreductase"/>
    <property type="match status" value="1"/>
</dbReference>